<dbReference type="GO" id="GO:0001682">
    <property type="term" value="P:tRNA 5'-leader removal"/>
    <property type="evidence" value="ECO:0007669"/>
    <property type="project" value="InterPro"/>
</dbReference>
<dbReference type="AlphaFoldDB" id="A0A0B2V4F0"/>
<keyword evidence="4" id="KW-0547">Nucleotide-binding</keyword>
<keyword evidence="5" id="KW-0067">ATP-binding</keyword>
<comment type="similarity">
    <text evidence="1">Belongs to the eukaryotic/archaeal RNase P protein component 2 family.</text>
</comment>
<dbReference type="Pfam" id="PF01900">
    <property type="entry name" value="RNase_P_Rpp14"/>
    <property type="match status" value="1"/>
</dbReference>
<keyword evidence="6" id="KW-0648">Protein biosynthesis</keyword>
<dbReference type="GO" id="GO:0004816">
    <property type="term" value="F:asparagine-tRNA ligase activity"/>
    <property type="evidence" value="ECO:0007669"/>
    <property type="project" value="TreeGrafter"/>
</dbReference>
<feature type="domain" description="Aminoacyl-transfer RNA synthetases class-II family profile" evidence="8">
    <location>
        <begin position="132"/>
        <end position="356"/>
    </location>
</feature>
<evidence type="ECO:0000256" key="1">
    <source>
        <dbReference type="ARBA" id="ARBA00010800"/>
    </source>
</evidence>
<keyword evidence="7" id="KW-0030">Aminoacyl-tRNA synthetase</keyword>
<evidence type="ECO:0000256" key="3">
    <source>
        <dbReference type="ARBA" id="ARBA00022694"/>
    </source>
</evidence>
<dbReference type="STRING" id="6265.A0A0B2V4F0"/>
<evidence type="ECO:0000256" key="4">
    <source>
        <dbReference type="ARBA" id="ARBA00022741"/>
    </source>
</evidence>
<dbReference type="EMBL" id="JPKZ01002599">
    <property type="protein sequence ID" value="KHN75885.1"/>
    <property type="molecule type" value="Genomic_DNA"/>
</dbReference>
<organism evidence="9 10">
    <name type="scientific">Toxocara canis</name>
    <name type="common">Canine roundworm</name>
    <dbReference type="NCBI Taxonomy" id="6265"/>
    <lineage>
        <taxon>Eukaryota</taxon>
        <taxon>Metazoa</taxon>
        <taxon>Ecdysozoa</taxon>
        <taxon>Nematoda</taxon>
        <taxon>Chromadorea</taxon>
        <taxon>Rhabditida</taxon>
        <taxon>Spirurina</taxon>
        <taxon>Ascaridomorpha</taxon>
        <taxon>Ascaridoidea</taxon>
        <taxon>Toxocaridae</taxon>
        <taxon>Toxocara</taxon>
    </lineage>
</organism>
<comment type="caution">
    <text evidence="9">The sequence shown here is derived from an EMBL/GenBank/DDBJ whole genome shotgun (WGS) entry which is preliminary data.</text>
</comment>
<dbReference type="OMA" id="TKFIDKG"/>
<evidence type="ECO:0000256" key="5">
    <source>
        <dbReference type="ARBA" id="ARBA00022840"/>
    </source>
</evidence>
<dbReference type="Gene3D" id="3.30.70.3250">
    <property type="entry name" value="Ribonuclease P, Pop5 subunit"/>
    <property type="match status" value="1"/>
</dbReference>
<dbReference type="SUPFAM" id="SSF55681">
    <property type="entry name" value="Class II aaRS and biotin synthetases"/>
    <property type="match status" value="1"/>
</dbReference>
<dbReference type="PROSITE" id="PS50862">
    <property type="entry name" value="AA_TRNA_LIGASE_II"/>
    <property type="match status" value="1"/>
</dbReference>
<dbReference type="Proteomes" id="UP000031036">
    <property type="component" value="Unassembled WGS sequence"/>
</dbReference>
<dbReference type="Pfam" id="PF00152">
    <property type="entry name" value="tRNA-synt_2"/>
    <property type="match status" value="2"/>
</dbReference>
<dbReference type="Gene3D" id="2.40.50.140">
    <property type="entry name" value="Nucleic acid-binding proteins"/>
    <property type="match status" value="1"/>
</dbReference>
<dbReference type="GO" id="GO:0005524">
    <property type="term" value="F:ATP binding"/>
    <property type="evidence" value="ECO:0007669"/>
    <property type="project" value="UniProtKB-KW"/>
</dbReference>
<proteinExistence type="inferred from homology"/>
<sequence>MYISAIRRYCETRTISSLLKARSEIEGVRIQGWARKVHRKGKHLFVHVGDGVSSAMVQAVVPRCLCHTVGVGSALELTGKWTASQGPKQPMELFASECRLLSKNPLVIEGKPDAMRKRLHLRPLLPAFASLLRLRAQLNAASRLFFQEEGYIEIDTPVISRNDCEGAGEAFHVKAQEDDDFFGTDPFFLPVSSQLHLEAVASGMSRVYTLSAAFRAEKSLSRQHLAEFRMLEAEFAFAKDIEQLCALVERYLFFVIAHLSQSTSCMADYESIKSSFCDEAECFDLLAPYVGELAGGSLRETDAEQLRSRGCGAALDWYVDLRSIGQPPTAGFGIGMERFMQSLFGIVNIKDTIAFPRWYLLIEVLFEEETGVVSDSAIYAAICKQLAALFGDFGMAAAKSSLSVKVFHSETATCVVRISVESFRRLIASIPFVNTIGGIPAVLKLVFVDTFLFSFFF</sequence>
<dbReference type="Gene3D" id="3.30.930.10">
    <property type="entry name" value="Bira Bifunctional Protein, Domain 2"/>
    <property type="match status" value="2"/>
</dbReference>
<protein>
    <submittedName>
        <fullName evidence="9">Asparagine--tRNA ligase, mitochondrial</fullName>
    </submittedName>
</protein>
<keyword evidence="10" id="KW-1185">Reference proteome</keyword>
<dbReference type="SUPFAM" id="SSF50249">
    <property type="entry name" value="Nucleic acid-binding proteins"/>
    <property type="match status" value="1"/>
</dbReference>
<evidence type="ECO:0000259" key="8">
    <source>
        <dbReference type="PROSITE" id="PS50862"/>
    </source>
</evidence>
<dbReference type="PANTHER" id="PTHR22594">
    <property type="entry name" value="ASPARTYL/LYSYL-TRNA SYNTHETASE"/>
    <property type="match status" value="1"/>
</dbReference>
<dbReference type="InterPro" id="IPR002759">
    <property type="entry name" value="Pop5/Rpp14/Rnp2-like"/>
</dbReference>
<dbReference type="SUPFAM" id="SSF160350">
    <property type="entry name" value="Rnp2-like"/>
    <property type="match status" value="1"/>
</dbReference>
<evidence type="ECO:0000256" key="6">
    <source>
        <dbReference type="ARBA" id="ARBA00022917"/>
    </source>
</evidence>
<name>A0A0B2V4F0_TOXCA</name>
<evidence type="ECO:0000313" key="9">
    <source>
        <dbReference type="EMBL" id="KHN75885.1"/>
    </source>
</evidence>
<accession>A0A0B2V4F0</accession>
<evidence type="ECO:0000256" key="2">
    <source>
        <dbReference type="ARBA" id="ARBA00022598"/>
    </source>
</evidence>
<evidence type="ECO:0000313" key="10">
    <source>
        <dbReference type="Proteomes" id="UP000031036"/>
    </source>
</evidence>
<dbReference type="PANTHER" id="PTHR22594:SF34">
    <property type="entry name" value="ASPARAGINE--TRNA LIGASE, MITOCHONDRIAL-RELATED"/>
    <property type="match status" value="1"/>
</dbReference>
<dbReference type="OrthoDB" id="360585at2759"/>
<dbReference type="GO" id="GO:0005739">
    <property type="term" value="C:mitochondrion"/>
    <property type="evidence" value="ECO:0007669"/>
    <property type="project" value="TreeGrafter"/>
</dbReference>
<dbReference type="InterPro" id="IPR045864">
    <property type="entry name" value="aa-tRNA-synth_II/BPL/LPL"/>
</dbReference>
<dbReference type="InterPro" id="IPR012340">
    <property type="entry name" value="NA-bd_OB-fold"/>
</dbReference>
<dbReference type="InterPro" id="IPR006195">
    <property type="entry name" value="aa-tRNA-synth_II"/>
</dbReference>
<dbReference type="InterPro" id="IPR038085">
    <property type="entry name" value="Rnp2-like_sf"/>
</dbReference>
<keyword evidence="3" id="KW-0819">tRNA processing</keyword>
<dbReference type="GO" id="GO:0006421">
    <property type="term" value="P:asparaginyl-tRNA aminoacylation"/>
    <property type="evidence" value="ECO:0007669"/>
    <property type="project" value="TreeGrafter"/>
</dbReference>
<gene>
    <name evidence="9" type="primary">slm5</name>
    <name evidence="9" type="ORF">Tcan_08026</name>
</gene>
<dbReference type="InterPro" id="IPR004364">
    <property type="entry name" value="Aa-tRNA-synt_II"/>
</dbReference>
<dbReference type="GO" id="GO:0030677">
    <property type="term" value="C:ribonuclease P complex"/>
    <property type="evidence" value="ECO:0007669"/>
    <property type="project" value="InterPro"/>
</dbReference>
<evidence type="ECO:0000256" key="7">
    <source>
        <dbReference type="ARBA" id="ARBA00023146"/>
    </source>
</evidence>
<reference evidence="9 10" key="1">
    <citation type="submission" date="2014-11" db="EMBL/GenBank/DDBJ databases">
        <title>Genetic blueprint of the zoonotic pathogen Toxocara canis.</title>
        <authorList>
            <person name="Zhu X.-Q."/>
            <person name="Korhonen P.K."/>
            <person name="Cai H."/>
            <person name="Young N.D."/>
            <person name="Nejsum P."/>
            <person name="von Samson-Himmelstjerna G."/>
            <person name="Boag P.R."/>
            <person name="Tan P."/>
            <person name="Li Q."/>
            <person name="Min J."/>
            <person name="Yang Y."/>
            <person name="Wang X."/>
            <person name="Fang X."/>
            <person name="Hall R.S."/>
            <person name="Hofmann A."/>
            <person name="Sternberg P.W."/>
            <person name="Jex A.R."/>
            <person name="Gasser R.B."/>
        </authorList>
    </citation>
    <scope>NUCLEOTIDE SEQUENCE [LARGE SCALE GENOMIC DNA]</scope>
    <source>
        <strain evidence="9">PN_DK_2014</strain>
    </source>
</reference>
<keyword evidence="2 9" id="KW-0436">Ligase</keyword>